<dbReference type="EMBL" id="UINC01187401">
    <property type="protein sequence ID" value="SVE00105.1"/>
    <property type="molecule type" value="Genomic_DNA"/>
</dbReference>
<dbReference type="InterPro" id="IPR014347">
    <property type="entry name" value="Tautomerase/MIF_sf"/>
</dbReference>
<name>A0A382ZYQ9_9ZZZZ</name>
<evidence type="ECO:0000313" key="1">
    <source>
        <dbReference type="EMBL" id="SVE00105.1"/>
    </source>
</evidence>
<gene>
    <name evidence="1" type="ORF">METZ01_LOCUS452959</name>
</gene>
<protein>
    <recommendedName>
        <fullName evidence="2">4-oxalocrotonate tautomerase domain-containing protein</fullName>
    </recommendedName>
</protein>
<organism evidence="1">
    <name type="scientific">marine metagenome</name>
    <dbReference type="NCBI Taxonomy" id="408172"/>
    <lineage>
        <taxon>unclassified sequences</taxon>
        <taxon>metagenomes</taxon>
        <taxon>ecological metagenomes</taxon>
    </lineage>
</organism>
<evidence type="ECO:0008006" key="2">
    <source>
        <dbReference type="Google" id="ProtNLM"/>
    </source>
</evidence>
<sequence length="110" mass="12026">MIEFYCTVQEGCIPDSVRGSLEEAITQCCFNALGEDQGPVEIGWSEIPEGFGFRGGRPSTTSIVRGRIPDGCDTETRTKLLMSLGDEWCRITGAGKDEVLVAARDWSYKG</sequence>
<dbReference type="AlphaFoldDB" id="A0A382ZYQ9"/>
<accession>A0A382ZYQ9</accession>
<proteinExistence type="predicted"/>
<reference evidence="1" key="1">
    <citation type="submission" date="2018-05" db="EMBL/GenBank/DDBJ databases">
        <authorList>
            <person name="Lanie J.A."/>
            <person name="Ng W.-L."/>
            <person name="Kazmierczak K.M."/>
            <person name="Andrzejewski T.M."/>
            <person name="Davidsen T.M."/>
            <person name="Wayne K.J."/>
            <person name="Tettelin H."/>
            <person name="Glass J.I."/>
            <person name="Rusch D."/>
            <person name="Podicherti R."/>
            <person name="Tsui H.-C.T."/>
            <person name="Winkler M.E."/>
        </authorList>
    </citation>
    <scope>NUCLEOTIDE SEQUENCE</scope>
</reference>
<dbReference type="Gene3D" id="3.30.429.10">
    <property type="entry name" value="Macrophage Migration Inhibitory Factor"/>
    <property type="match status" value="1"/>
</dbReference>